<dbReference type="EMBL" id="GBRH01246757">
    <property type="protein sequence ID" value="JAD51138.1"/>
    <property type="molecule type" value="Transcribed_RNA"/>
</dbReference>
<reference evidence="1" key="1">
    <citation type="submission" date="2014-09" db="EMBL/GenBank/DDBJ databases">
        <authorList>
            <person name="Magalhaes I.L.F."/>
            <person name="Oliveira U."/>
            <person name="Santos F.R."/>
            <person name="Vidigal T.H.D.A."/>
            <person name="Brescovit A.D."/>
            <person name="Santos A.J."/>
        </authorList>
    </citation>
    <scope>NUCLEOTIDE SEQUENCE</scope>
    <source>
        <tissue evidence="1">Shoot tissue taken approximately 20 cm above the soil surface</tissue>
    </source>
</reference>
<accession>A0A0A9AMS5</accession>
<evidence type="ECO:0000313" key="1">
    <source>
        <dbReference type="EMBL" id="JAD51138.1"/>
    </source>
</evidence>
<name>A0A0A9AMS5_ARUDO</name>
<dbReference type="AlphaFoldDB" id="A0A0A9AMS5"/>
<proteinExistence type="predicted"/>
<sequence length="42" mass="4824">MVYLRGDIYLFLVMVMSHGSACLNISCYGHVVDYIEPLCLQR</sequence>
<protein>
    <submittedName>
        <fullName evidence="1">Uncharacterized protein</fullName>
    </submittedName>
</protein>
<reference evidence="1" key="2">
    <citation type="journal article" date="2015" name="Data Brief">
        <title>Shoot transcriptome of the giant reed, Arundo donax.</title>
        <authorList>
            <person name="Barrero R.A."/>
            <person name="Guerrero F.D."/>
            <person name="Moolhuijzen P."/>
            <person name="Goolsby J.A."/>
            <person name="Tidwell J."/>
            <person name="Bellgard S.E."/>
            <person name="Bellgard M.I."/>
        </authorList>
    </citation>
    <scope>NUCLEOTIDE SEQUENCE</scope>
    <source>
        <tissue evidence="1">Shoot tissue taken approximately 20 cm above the soil surface</tissue>
    </source>
</reference>
<organism evidence="1">
    <name type="scientific">Arundo donax</name>
    <name type="common">Giant reed</name>
    <name type="synonym">Donax arundinaceus</name>
    <dbReference type="NCBI Taxonomy" id="35708"/>
    <lineage>
        <taxon>Eukaryota</taxon>
        <taxon>Viridiplantae</taxon>
        <taxon>Streptophyta</taxon>
        <taxon>Embryophyta</taxon>
        <taxon>Tracheophyta</taxon>
        <taxon>Spermatophyta</taxon>
        <taxon>Magnoliopsida</taxon>
        <taxon>Liliopsida</taxon>
        <taxon>Poales</taxon>
        <taxon>Poaceae</taxon>
        <taxon>PACMAD clade</taxon>
        <taxon>Arundinoideae</taxon>
        <taxon>Arundineae</taxon>
        <taxon>Arundo</taxon>
    </lineage>
</organism>